<dbReference type="InterPro" id="IPR052375">
    <property type="entry name" value="Complex_I_20kDa-like"/>
</dbReference>
<dbReference type="GO" id="GO:0051539">
    <property type="term" value="F:4 iron, 4 sulfur cluster binding"/>
    <property type="evidence" value="ECO:0007669"/>
    <property type="project" value="UniProtKB-KW"/>
</dbReference>
<evidence type="ECO:0000256" key="3">
    <source>
        <dbReference type="ARBA" id="ARBA00022485"/>
    </source>
</evidence>
<dbReference type="PANTHER" id="PTHR42989">
    <property type="entry name" value="HYDROGENASE-4 COMPONENT I"/>
    <property type="match status" value="1"/>
</dbReference>
<reference evidence="8" key="1">
    <citation type="journal article" date="2020" name="mSystems">
        <title>Genome- and Community-Level Interaction Insights into Carbon Utilization and Element Cycling Functions of Hydrothermarchaeota in Hydrothermal Sediment.</title>
        <authorList>
            <person name="Zhou Z."/>
            <person name="Liu Y."/>
            <person name="Xu W."/>
            <person name="Pan J."/>
            <person name="Luo Z.H."/>
            <person name="Li M."/>
        </authorList>
    </citation>
    <scope>NUCLEOTIDE SEQUENCE [LARGE SCALE GENOMIC DNA]</scope>
    <source>
        <strain evidence="8">SpSt-381</strain>
    </source>
</reference>
<dbReference type="SUPFAM" id="SSF56770">
    <property type="entry name" value="HydA/Nqo6-like"/>
    <property type="match status" value="1"/>
</dbReference>
<keyword evidence="5" id="KW-0408">Iron</keyword>
<evidence type="ECO:0000256" key="4">
    <source>
        <dbReference type="ARBA" id="ARBA00022723"/>
    </source>
</evidence>
<evidence type="ECO:0000256" key="5">
    <source>
        <dbReference type="ARBA" id="ARBA00023004"/>
    </source>
</evidence>
<dbReference type="Pfam" id="PF01058">
    <property type="entry name" value="Oxidored_q6"/>
    <property type="match status" value="1"/>
</dbReference>
<sequence>MRLRHVDAGSCNACEGELLALLGPFHDLQRFGLDVVASPRHADALLVTGPPARHLEEALRLTVEAAPRPRLVIAVGDCACDGGFCRESFAVRPGVAAVLPVDVRIPGCPPAPAEILRALLAGLGRAAVLDAARG</sequence>
<feature type="domain" description="NADH:ubiquinone oxidoreductase-like 20kDa subunit" evidence="7">
    <location>
        <begin position="11"/>
        <end position="121"/>
    </location>
</feature>
<keyword evidence="4" id="KW-0479">Metal-binding</keyword>
<name>A0A832I2P2_UNCEI</name>
<proteinExistence type="inferred from homology"/>
<protein>
    <submittedName>
        <fullName evidence="8">Oxidoreductase</fullName>
    </submittedName>
</protein>
<dbReference type="InterPro" id="IPR006137">
    <property type="entry name" value="NADH_UbQ_OxRdtase-like_20kDa"/>
</dbReference>
<dbReference type="EMBL" id="DSQF01000020">
    <property type="protein sequence ID" value="HGZ43681.1"/>
    <property type="molecule type" value="Genomic_DNA"/>
</dbReference>
<evidence type="ECO:0000259" key="7">
    <source>
        <dbReference type="Pfam" id="PF01058"/>
    </source>
</evidence>
<keyword evidence="6" id="KW-0411">Iron-sulfur</keyword>
<evidence type="ECO:0000256" key="1">
    <source>
        <dbReference type="ARBA" id="ARBA00001966"/>
    </source>
</evidence>
<dbReference type="AlphaFoldDB" id="A0A832I2P2"/>
<gene>
    <name evidence="8" type="ORF">ENR23_09700</name>
</gene>
<evidence type="ECO:0000313" key="8">
    <source>
        <dbReference type="EMBL" id="HGZ43681.1"/>
    </source>
</evidence>
<comment type="similarity">
    <text evidence="2">Belongs to the complex I 20 kDa subunit family.</text>
</comment>
<dbReference type="PANTHER" id="PTHR42989:SF1">
    <property type="entry name" value="FORMATE HYDROGENLYASE SUBUNIT 7-RELATED"/>
    <property type="match status" value="1"/>
</dbReference>
<evidence type="ECO:0000256" key="2">
    <source>
        <dbReference type="ARBA" id="ARBA00009173"/>
    </source>
</evidence>
<organism evidence="8">
    <name type="scientific">Eiseniibacteriota bacterium</name>
    <dbReference type="NCBI Taxonomy" id="2212470"/>
    <lineage>
        <taxon>Bacteria</taxon>
        <taxon>Candidatus Eiseniibacteriota</taxon>
    </lineage>
</organism>
<comment type="caution">
    <text evidence="8">The sequence shown here is derived from an EMBL/GenBank/DDBJ whole genome shotgun (WGS) entry which is preliminary data.</text>
</comment>
<keyword evidence="3" id="KW-0004">4Fe-4S</keyword>
<accession>A0A832I2P2</accession>
<dbReference type="Gene3D" id="3.40.50.12280">
    <property type="match status" value="1"/>
</dbReference>
<evidence type="ECO:0000256" key="6">
    <source>
        <dbReference type="ARBA" id="ARBA00023014"/>
    </source>
</evidence>
<comment type="cofactor">
    <cofactor evidence="1">
        <name>[4Fe-4S] cluster</name>
        <dbReference type="ChEBI" id="CHEBI:49883"/>
    </cofactor>
</comment>
<dbReference type="GO" id="GO:0046872">
    <property type="term" value="F:metal ion binding"/>
    <property type="evidence" value="ECO:0007669"/>
    <property type="project" value="UniProtKB-KW"/>
</dbReference>